<reference evidence="2 3" key="1">
    <citation type="submission" date="2024-02" db="EMBL/GenBank/DDBJ databases">
        <title>A nitrogen-fixing paenibacillus bacterium.</title>
        <authorList>
            <person name="Zhang W.L."/>
            <person name="Chen S.F."/>
        </authorList>
    </citation>
    <scope>NUCLEOTIDE SEQUENCE [LARGE SCALE GENOMIC DNA]</scope>
    <source>
        <strain evidence="2 3">M1</strain>
    </source>
</reference>
<dbReference type="RefSeq" id="WP_331844997.1">
    <property type="nucleotide sequence ID" value="NZ_JAZHPZ010000001.1"/>
</dbReference>
<sequence>MQEIYVQAAAITCSVLFIMIACIQLLLTLGVPWGEITMGGQHKGRLPNKLRIVSLISLFVLLLFAAVSLNYANVAGFGNGFRFSPFIIWFITAYLGLNTIANSLSKSPKEKWIMTPLSGIAFLSLLIIAVYG</sequence>
<protein>
    <submittedName>
        <fullName evidence="2">Uncharacterized protein</fullName>
    </submittedName>
</protein>
<dbReference type="EMBL" id="JAZHPZ010000001">
    <property type="protein sequence ID" value="MEF2964794.1"/>
    <property type="molecule type" value="Genomic_DNA"/>
</dbReference>
<evidence type="ECO:0000313" key="2">
    <source>
        <dbReference type="EMBL" id="MEF2964794.1"/>
    </source>
</evidence>
<comment type="caution">
    <text evidence="2">The sequence shown here is derived from an EMBL/GenBank/DDBJ whole genome shotgun (WGS) entry which is preliminary data.</text>
</comment>
<feature type="transmembrane region" description="Helical" evidence="1">
    <location>
        <begin position="52"/>
        <end position="71"/>
    </location>
</feature>
<feature type="transmembrane region" description="Helical" evidence="1">
    <location>
        <begin position="83"/>
        <end position="100"/>
    </location>
</feature>
<keyword evidence="1" id="KW-0472">Membrane</keyword>
<feature type="transmembrane region" description="Helical" evidence="1">
    <location>
        <begin position="112"/>
        <end position="131"/>
    </location>
</feature>
<organism evidence="2 3">
    <name type="scientific">Paenibacillus haidiansis</name>
    <dbReference type="NCBI Taxonomy" id="1574488"/>
    <lineage>
        <taxon>Bacteria</taxon>
        <taxon>Bacillati</taxon>
        <taxon>Bacillota</taxon>
        <taxon>Bacilli</taxon>
        <taxon>Bacillales</taxon>
        <taxon>Paenibacillaceae</taxon>
        <taxon>Paenibacillus</taxon>
    </lineage>
</organism>
<keyword evidence="1" id="KW-0812">Transmembrane</keyword>
<name>A0ABU7VM03_9BACL</name>
<dbReference type="Proteomes" id="UP001306950">
    <property type="component" value="Unassembled WGS sequence"/>
</dbReference>
<keyword evidence="3" id="KW-1185">Reference proteome</keyword>
<evidence type="ECO:0000256" key="1">
    <source>
        <dbReference type="SAM" id="Phobius"/>
    </source>
</evidence>
<gene>
    <name evidence="2" type="ORF">V3851_03050</name>
</gene>
<accession>A0ABU7VM03</accession>
<feature type="transmembrane region" description="Helical" evidence="1">
    <location>
        <begin position="6"/>
        <end position="31"/>
    </location>
</feature>
<proteinExistence type="predicted"/>
<evidence type="ECO:0000313" key="3">
    <source>
        <dbReference type="Proteomes" id="UP001306950"/>
    </source>
</evidence>
<keyword evidence="1" id="KW-1133">Transmembrane helix</keyword>